<comment type="caution">
    <text evidence="4">The sequence shown here is derived from an EMBL/GenBank/DDBJ whole genome shotgun (WGS) entry which is preliminary data.</text>
</comment>
<evidence type="ECO:0000256" key="2">
    <source>
        <dbReference type="HAMAP-Rule" id="MF_00489"/>
    </source>
</evidence>
<gene>
    <name evidence="4" type="ORF">PM10SUCC1_16590</name>
</gene>
<sequence>MRIIVDADACPKGAKKACEEQAARYGVDLVMVVDEAHELSGDFEVVQVGQGNDSVDYRITTMCEPGDIVVTQDYGLASILLERAGGVIHPKGMIYNIFNIESLMFQRHMGQKARKAGKRTKGPKKRTTEDDREFERNLISLLERIKK</sequence>
<reference evidence="4" key="1">
    <citation type="submission" date="2022-12" db="EMBL/GenBank/DDBJ databases">
        <title>Reference genome sequencing for broad-spectrum identification of bacterial and archaeal isolates by mass spectrometry.</title>
        <authorList>
            <person name="Sekiguchi Y."/>
            <person name="Tourlousse D.M."/>
        </authorList>
    </citation>
    <scope>NUCLEOTIDE SEQUENCE</scope>
    <source>
        <strain evidence="4">10succ1</strain>
    </source>
</reference>
<feature type="region of interest" description="Disordered" evidence="3">
    <location>
        <begin position="111"/>
        <end position="133"/>
    </location>
</feature>
<dbReference type="HAMAP" id="MF_00489">
    <property type="entry name" value="UPF0178"/>
    <property type="match status" value="1"/>
</dbReference>
<dbReference type="PANTHER" id="PTHR35146:SF1">
    <property type="entry name" value="UPF0178 PROTEIN YAII"/>
    <property type="match status" value="1"/>
</dbReference>
<evidence type="ECO:0000256" key="1">
    <source>
        <dbReference type="ARBA" id="ARBA00008522"/>
    </source>
</evidence>
<comment type="similarity">
    <text evidence="1 2">Belongs to the UPF0178 family.</text>
</comment>
<dbReference type="Pfam" id="PF02639">
    <property type="entry name" value="DUF188"/>
    <property type="match status" value="1"/>
</dbReference>
<accession>A0A9W6GLH6</accession>
<dbReference type="InterPro" id="IPR003791">
    <property type="entry name" value="UPF0178"/>
</dbReference>
<keyword evidence="5" id="KW-1185">Reference proteome</keyword>
<dbReference type="PANTHER" id="PTHR35146">
    <property type="entry name" value="UPF0178 PROTEIN YAII"/>
    <property type="match status" value="1"/>
</dbReference>
<organism evidence="4 5">
    <name type="scientific">Propionigenium maris DSM 9537</name>
    <dbReference type="NCBI Taxonomy" id="1123000"/>
    <lineage>
        <taxon>Bacteria</taxon>
        <taxon>Fusobacteriati</taxon>
        <taxon>Fusobacteriota</taxon>
        <taxon>Fusobacteriia</taxon>
        <taxon>Fusobacteriales</taxon>
        <taxon>Fusobacteriaceae</taxon>
        <taxon>Propionigenium</taxon>
    </lineage>
</organism>
<proteinExistence type="inferred from homology"/>
<dbReference type="Proteomes" id="UP001144471">
    <property type="component" value="Unassembled WGS sequence"/>
</dbReference>
<feature type="compositionally biased region" description="Basic residues" evidence="3">
    <location>
        <begin position="111"/>
        <end position="125"/>
    </location>
</feature>
<evidence type="ECO:0000313" key="5">
    <source>
        <dbReference type="Proteomes" id="UP001144471"/>
    </source>
</evidence>
<evidence type="ECO:0000256" key="3">
    <source>
        <dbReference type="SAM" id="MobiDB-lite"/>
    </source>
</evidence>
<protein>
    <recommendedName>
        <fullName evidence="2">UPF0178 protein PM10SUCC1_16590</fullName>
    </recommendedName>
</protein>
<dbReference type="NCBIfam" id="NF001095">
    <property type="entry name" value="PRK00124.1"/>
    <property type="match status" value="1"/>
</dbReference>
<evidence type="ECO:0000313" key="4">
    <source>
        <dbReference type="EMBL" id="GLI56145.1"/>
    </source>
</evidence>
<dbReference type="AlphaFoldDB" id="A0A9W6GLH6"/>
<dbReference type="EMBL" id="BSDY01000006">
    <property type="protein sequence ID" value="GLI56145.1"/>
    <property type="molecule type" value="Genomic_DNA"/>
</dbReference>
<dbReference type="RefSeq" id="WP_281835082.1">
    <property type="nucleotide sequence ID" value="NZ_BSDY01000006.1"/>
</dbReference>
<name>A0A9W6GLH6_9FUSO</name>